<dbReference type="Pfam" id="PF12728">
    <property type="entry name" value="HTH_17"/>
    <property type="match status" value="1"/>
</dbReference>
<accession>A0A0J7I2W5</accession>
<reference evidence="2 3" key="1">
    <citation type="journal article" date="2013" name="Int. J. Syst. Evol. Microbiol.">
        <title>Chryseobacterium angstadtii sp. nov., isolated from a newt tank.</title>
        <authorList>
            <person name="Kirk K.E."/>
            <person name="Hoffman J.A."/>
            <person name="Smith K.A."/>
            <person name="Strahan B.L."/>
            <person name="Failor K.C."/>
            <person name="Krebs J.E."/>
            <person name="Gale A.N."/>
            <person name="Do T.D."/>
            <person name="Sontag T.C."/>
            <person name="Batties A.M."/>
            <person name="Mistiszyn K."/>
            <person name="Newman J.D."/>
        </authorList>
    </citation>
    <scope>NUCLEOTIDE SEQUENCE [LARGE SCALE GENOMIC DNA]</scope>
    <source>
        <strain evidence="2 3">KM</strain>
    </source>
</reference>
<dbReference type="SUPFAM" id="SSF46955">
    <property type="entry name" value="Putative DNA-binding domain"/>
    <property type="match status" value="1"/>
</dbReference>
<dbReference type="STRING" id="558151.ACM46_18060"/>
<comment type="caution">
    <text evidence="2">The sequence shown here is derived from an EMBL/GenBank/DDBJ whole genome shotgun (WGS) entry which is preliminary data.</text>
</comment>
<dbReference type="AlphaFoldDB" id="A0A0J7I2W5"/>
<dbReference type="Proteomes" id="UP000036261">
    <property type="component" value="Unassembled WGS sequence"/>
</dbReference>
<keyword evidence="3" id="KW-1185">Reference proteome</keyword>
<organism evidence="2 3">
    <name type="scientific">Chryseobacterium angstadtii</name>
    <dbReference type="NCBI Taxonomy" id="558151"/>
    <lineage>
        <taxon>Bacteria</taxon>
        <taxon>Pseudomonadati</taxon>
        <taxon>Bacteroidota</taxon>
        <taxon>Flavobacteriia</taxon>
        <taxon>Flavobacteriales</taxon>
        <taxon>Weeksellaceae</taxon>
        <taxon>Chryseobacterium group</taxon>
        <taxon>Chryseobacterium</taxon>
    </lineage>
</organism>
<protein>
    <recommendedName>
        <fullName evidence="1">Helix-turn-helix domain-containing protein</fullName>
    </recommendedName>
</protein>
<evidence type="ECO:0000259" key="1">
    <source>
        <dbReference type="Pfam" id="PF12728"/>
    </source>
</evidence>
<sequence length="95" mass="11209">MSTLLYSHSKGDLEKAVEIILSKANNLIIPQKQTEEQPEDLISQKEASKFLHISIPTIIDWRKNKNLPYYNFSGRYYYSRSELLEYGRNRNSRVK</sequence>
<dbReference type="PATRIC" id="fig|558151.6.peg.3815"/>
<dbReference type="RefSeq" id="WP_048508083.1">
    <property type="nucleotide sequence ID" value="NZ_LFND01000006.1"/>
</dbReference>
<proteinExistence type="predicted"/>
<dbReference type="InterPro" id="IPR009061">
    <property type="entry name" value="DNA-bd_dom_put_sf"/>
</dbReference>
<dbReference type="EMBL" id="LFND01000006">
    <property type="protein sequence ID" value="KMQ60141.1"/>
    <property type="molecule type" value="Genomic_DNA"/>
</dbReference>
<evidence type="ECO:0000313" key="2">
    <source>
        <dbReference type="EMBL" id="KMQ60141.1"/>
    </source>
</evidence>
<feature type="domain" description="Helix-turn-helix" evidence="1">
    <location>
        <begin position="43"/>
        <end position="86"/>
    </location>
</feature>
<evidence type="ECO:0000313" key="3">
    <source>
        <dbReference type="Proteomes" id="UP000036261"/>
    </source>
</evidence>
<gene>
    <name evidence="2" type="ORF">ACM46_18060</name>
</gene>
<dbReference type="InterPro" id="IPR041657">
    <property type="entry name" value="HTH_17"/>
</dbReference>
<name>A0A0J7I2W5_9FLAO</name>
<dbReference type="OrthoDB" id="1261736at2"/>